<gene>
    <name evidence="2" type="ORF">E5676_scaffold1738G00790</name>
</gene>
<evidence type="ECO:0000313" key="2">
    <source>
        <dbReference type="EMBL" id="TYK02458.1"/>
    </source>
</evidence>
<feature type="compositionally biased region" description="Basic and acidic residues" evidence="1">
    <location>
        <begin position="101"/>
        <end position="115"/>
    </location>
</feature>
<comment type="caution">
    <text evidence="2">The sequence shown here is derived from an EMBL/GenBank/DDBJ whole genome shotgun (WGS) entry which is preliminary data.</text>
</comment>
<evidence type="ECO:0000256" key="1">
    <source>
        <dbReference type="SAM" id="MobiDB-lite"/>
    </source>
</evidence>
<reference evidence="2 3" key="1">
    <citation type="submission" date="2019-08" db="EMBL/GenBank/DDBJ databases">
        <title>Draft genome sequences of two oriental melons (Cucumis melo L. var makuwa).</title>
        <authorList>
            <person name="Kwon S.-Y."/>
        </authorList>
    </citation>
    <scope>NUCLEOTIDE SEQUENCE [LARGE SCALE GENOMIC DNA]</scope>
    <source>
        <strain evidence="3">cv. Chang Bougi</strain>
        <tissue evidence="2">Leaf</tissue>
    </source>
</reference>
<dbReference type="EMBL" id="SSTD01015597">
    <property type="protein sequence ID" value="TYK02458.1"/>
    <property type="molecule type" value="Genomic_DNA"/>
</dbReference>
<protein>
    <submittedName>
        <fullName evidence="2">Uncharacterized protein</fullName>
    </submittedName>
</protein>
<name>A0A5D3BTZ9_CUCMM</name>
<feature type="region of interest" description="Disordered" evidence="1">
    <location>
        <begin position="92"/>
        <end position="115"/>
    </location>
</feature>
<sequence length="115" mass="12939">MSTSFSRCDLSRPPPAHAATYLCLSIANTGNYCNTPPITQLSADRSCLPTPTVIGTLWFRDAKDCLLCPPLHCVHVSWKGYNLNAMQDDTNLEIDDEDHTEENVENKTNEEVRWL</sequence>
<dbReference type="Proteomes" id="UP000321947">
    <property type="component" value="Unassembled WGS sequence"/>
</dbReference>
<evidence type="ECO:0000313" key="3">
    <source>
        <dbReference type="Proteomes" id="UP000321947"/>
    </source>
</evidence>
<proteinExistence type="predicted"/>
<dbReference type="AlphaFoldDB" id="A0A5D3BTZ9"/>
<accession>A0A5D3BTZ9</accession>
<organism evidence="2 3">
    <name type="scientific">Cucumis melo var. makuwa</name>
    <name type="common">Oriental melon</name>
    <dbReference type="NCBI Taxonomy" id="1194695"/>
    <lineage>
        <taxon>Eukaryota</taxon>
        <taxon>Viridiplantae</taxon>
        <taxon>Streptophyta</taxon>
        <taxon>Embryophyta</taxon>
        <taxon>Tracheophyta</taxon>
        <taxon>Spermatophyta</taxon>
        <taxon>Magnoliopsida</taxon>
        <taxon>eudicotyledons</taxon>
        <taxon>Gunneridae</taxon>
        <taxon>Pentapetalae</taxon>
        <taxon>rosids</taxon>
        <taxon>fabids</taxon>
        <taxon>Cucurbitales</taxon>
        <taxon>Cucurbitaceae</taxon>
        <taxon>Benincaseae</taxon>
        <taxon>Cucumis</taxon>
    </lineage>
</organism>